<gene>
    <name evidence="1" type="ORF">SAMN06297358_1548</name>
</gene>
<dbReference type="OrthoDB" id="943693at2"/>
<evidence type="ECO:0000313" key="2">
    <source>
        <dbReference type="Proteomes" id="UP000219281"/>
    </source>
</evidence>
<evidence type="ECO:0000313" key="1">
    <source>
        <dbReference type="EMBL" id="SOD14386.1"/>
    </source>
</evidence>
<keyword evidence="2" id="KW-1185">Reference proteome</keyword>
<reference evidence="2" key="1">
    <citation type="submission" date="2017-09" db="EMBL/GenBank/DDBJ databases">
        <authorList>
            <person name="Varghese N."/>
            <person name="Submissions S."/>
        </authorList>
    </citation>
    <scope>NUCLEOTIDE SEQUENCE [LARGE SCALE GENOMIC DNA]</scope>
    <source>
        <strain evidence="2">CGMCC 1.12803</strain>
    </source>
</reference>
<dbReference type="AlphaFoldDB" id="A0A285ZXL5"/>
<dbReference type="EMBL" id="OCMT01000002">
    <property type="protein sequence ID" value="SOD14386.1"/>
    <property type="molecule type" value="Genomic_DNA"/>
</dbReference>
<proteinExistence type="predicted"/>
<organism evidence="1 2">
    <name type="scientific">Pedobacter xixiisoli</name>
    <dbReference type="NCBI Taxonomy" id="1476464"/>
    <lineage>
        <taxon>Bacteria</taxon>
        <taxon>Pseudomonadati</taxon>
        <taxon>Bacteroidota</taxon>
        <taxon>Sphingobacteriia</taxon>
        <taxon>Sphingobacteriales</taxon>
        <taxon>Sphingobacteriaceae</taxon>
        <taxon>Pedobacter</taxon>
    </lineage>
</organism>
<accession>A0A285ZXL5</accession>
<sequence>MGINPLFQEDFFLPIQDKYHAVENRHTHPFYIVAIKGTVYVNLIPLGSPLLPQQLLSLQVAYQQKGILLVHLWEDVWINKREQVLGRIHSFCGQNRSLHGRKAKVVEVDVAQAKSFLESHHLQGYIKTKYSLGLMFDGELAAVACFAASRPMKSKGEHYKSAELVRFATKAGITIVGGLGKLVKHFLQLVSVNDLMTYADRDWSLGKGYDKLGFHFSGTTEPTVFYVDTITMNRYQSHRLPKKILTAFNEQNILNLDDFLTQNGFLKVFNTGNLKYHLYTNVG</sequence>
<protein>
    <submittedName>
        <fullName evidence="1">Uncharacterized protein</fullName>
    </submittedName>
</protein>
<name>A0A285ZXL5_9SPHI</name>
<dbReference type="RefSeq" id="WP_097130584.1">
    <property type="nucleotide sequence ID" value="NZ_OCMT01000002.1"/>
</dbReference>
<dbReference type="Proteomes" id="UP000219281">
    <property type="component" value="Unassembled WGS sequence"/>
</dbReference>